<keyword evidence="2" id="KW-1185">Reference proteome</keyword>
<accession>A0ABV2PJA6</accession>
<organism evidence="1 2">
    <name type="scientific">Lysinibacillus parviboronicapiens</name>
    <dbReference type="NCBI Taxonomy" id="436516"/>
    <lineage>
        <taxon>Bacteria</taxon>
        <taxon>Bacillati</taxon>
        <taxon>Bacillota</taxon>
        <taxon>Bacilli</taxon>
        <taxon>Bacillales</taxon>
        <taxon>Bacillaceae</taxon>
        <taxon>Lysinibacillus</taxon>
    </lineage>
</organism>
<dbReference type="RefSeq" id="WP_054767808.1">
    <property type="nucleotide sequence ID" value="NZ_CP073713.1"/>
</dbReference>
<dbReference type="EMBL" id="JBEPSB010000008">
    <property type="protein sequence ID" value="MET4561022.1"/>
    <property type="molecule type" value="Genomic_DNA"/>
</dbReference>
<sequence>MDNKLLKELTLDFSYIFGAINQGKVFDNETNMKEFLLKSKEFQKKLVDLTEQVASTFLDIEYKREKALLTSHIQSENEITLKKLSALMAEIDKQVYLKRTFKL</sequence>
<dbReference type="Proteomes" id="UP001549363">
    <property type="component" value="Unassembled WGS sequence"/>
</dbReference>
<name>A0ABV2PJA6_9BACI</name>
<evidence type="ECO:0000313" key="2">
    <source>
        <dbReference type="Proteomes" id="UP001549363"/>
    </source>
</evidence>
<reference evidence="1 2" key="1">
    <citation type="submission" date="2024-06" db="EMBL/GenBank/DDBJ databases">
        <title>Sorghum-associated microbial communities from plants grown in Nebraska, USA.</title>
        <authorList>
            <person name="Schachtman D."/>
        </authorList>
    </citation>
    <scope>NUCLEOTIDE SEQUENCE [LARGE SCALE GENOMIC DNA]</scope>
    <source>
        <strain evidence="1 2">736</strain>
    </source>
</reference>
<comment type="caution">
    <text evidence="1">The sequence shown here is derived from an EMBL/GenBank/DDBJ whole genome shotgun (WGS) entry which is preliminary data.</text>
</comment>
<gene>
    <name evidence="1" type="ORF">ABIA69_002167</name>
</gene>
<protein>
    <submittedName>
        <fullName evidence="1">Uncharacterized protein</fullName>
    </submittedName>
</protein>
<proteinExistence type="predicted"/>
<evidence type="ECO:0000313" key="1">
    <source>
        <dbReference type="EMBL" id="MET4561022.1"/>
    </source>
</evidence>